<evidence type="ECO:0000313" key="1">
    <source>
        <dbReference type="EMBL" id="RAZ90828.1"/>
    </source>
</evidence>
<reference evidence="1 2" key="2">
    <citation type="submission" date="2018-07" db="EMBL/GenBank/DDBJ databases">
        <title>Diversity of Mesorhizobium strains in Brazil.</title>
        <authorList>
            <person name="Helene L.C.F."/>
            <person name="Dall'Agnol R."/>
            <person name="Delamuta J.R.M."/>
            <person name="Hungria M."/>
        </authorList>
    </citation>
    <scope>NUCLEOTIDE SEQUENCE [LARGE SCALE GENOMIC DNA]</scope>
    <source>
        <strain evidence="1 2">AC99b</strain>
    </source>
</reference>
<proteinExistence type="predicted"/>
<protein>
    <submittedName>
        <fullName evidence="1">Uncharacterized protein</fullName>
    </submittedName>
</protein>
<gene>
    <name evidence="1" type="ORF">DPM33_11005</name>
</gene>
<organism evidence="1 2">
    <name type="scientific">Mesorhizobium hawassense</name>
    <dbReference type="NCBI Taxonomy" id="1209954"/>
    <lineage>
        <taxon>Bacteria</taxon>
        <taxon>Pseudomonadati</taxon>
        <taxon>Pseudomonadota</taxon>
        <taxon>Alphaproteobacteria</taxon>
        <taxon>Hyphomicrobiales</taxon>
        <taxon>Phyllobacteriaceae</taxon>
        <taxon>Mesorhizobium</taxon>
    </lineage>
</organism>
<reference evidence="2" key="1">
    <citation type="submission" date="2018-06" db="EMBL/GenBank/DDBJ databases">
        <authorList>
            <person name="Helene L.C."/>
            <person name="Dall'Agnol R."/>
            <person name="Delamuta J.R."/>
            <person name="Hungria M."/>
        </authorList>
    </citation>
    <scope>NUCLEOTIDE SEQUENCE [LARGE SCALE GENOMIC DNA]</scope>
    <source>
        <strain evidence="2">AC99b</strain>
    </source>
</reference>
<evidence type="ECO:0000313" key="2">
    <source>
        <dbReference type="Proteomes" id="UP000251558"/>
    </source>
</evidence>
<sequence>MRTMAMIKIFLVAFTVIVTNIIQVHADSLEEAYKRGYEDGYKAAGTTFLPGSSTVLGGSGPSFKAVIAPAPGTNFQIGQDSTVAIIPKDALSQFKDKLGKDFIYDNKILMNDSAAAK</sequence>
<name>A0A330HSR7_9HYPH</name>
<dbReference type="AlphaFoldDB" id="A0A330HSR7"/>
<dbReference type="Proteomes" id="UP000251558">
    <property type="component" value="Unassembled WGS sequence"/>
</dbReference>
<keyword evidence="2" id="KW-1185">Reference proteome</keyword>
<comment type="caution">
    <text evidence="1">The sequence shown here is derived from an EMBL/GenBank/DDBJ whole genome shotgun (WGS) entry which is preliminary data.</text>
</comment>
<dbReference type="EMBL" id="QMBP01000004">
    <property type="protein sequence ID" value="RAZ90828.1"/>
    <property type="molecule type" value="Genomic_DNA"/>
</dbReference>
<accession>A0A330HSR7</accession>